<evidence type="ECO:0000256" key="2">
    <source>
        <dbReference type="ARBA" id="ARBA00022980"/>
    </source>
</evidence>
<reference evidence="8 9" key="1">
    <citation type="submission" date="2020-10" db="EMBL/GenBank/DDBJ databases">
        <title>Complete genome sequence of Paludibaculum fermentans P105T, a facultatively anaerobic acidobacterium capable of dissimilatory Fe(III) reduction.</title>
        <authorList>
            <person name="Dedysh S.N."/>
            <person name="Beletsky A.V."/>
            <person name="Kulichevskaya I.S."/>
            <person name="Mardanov A.V."/>
            <person name="Ravin N.V."/>
        </authorList>
    </citation>
    <scope>NUCLEOTIDE SEQUENCE [LARGE SCALE GENOMIC DNA]</scope>
    <source>
        <strain evidence="8 9">P105</strain>
    </source>
</reference>
<dbReference type="GO" id="GO:0006412">
    <property type="term" value="P:translation"/>
    <property type="evidence" value="ECO:0007669"/>
    <property type="project" value="UniProtKB-UniRule"/>
</dbReference>
<dbReference type="HAMAP" id="MF_01326_B">
    <property type="entry name" value="Ribosomal_uL24_B"/>
    <property type="match status" value="1"/>
</dbReference>
<dbReference type="InterPro" id="IPR005824">
    <property type="entry name" value="KOW"/>
</dbReference>
<dbReference type="Gene3D" id="2.30.30.30">
    <property type="match status" value="1"/>
</dbReference>
<evidence type="ECO:0000256" key="3">
    <source>
        <dbReference type="ARBA" id="ARBA00023274"/>
    </source>
</evidence>
<organism evidence="8 9">
    <name type="scientific">Paludibaculum fermentans</name>
    <dbReference type="NCBI Taxonomy" id="1473598"/>
    <lineage>
        <taxon>Bacteria</taxon>
        <taxon>Pseudomonadati</taxon>
        <taxon>Acidobacteriota</taxon>
        <taxon>Terriglobia</taxon>
        <taxon>Bryobacterales</taxon>
        <taxon>Bryobacteraceae</taxon>
        <taxon>Paludibaculum</taxon>
    </lineage>
</organism>
<comment type="function">
    <text evidence="5">One of the proteins that surrounds the polypeptide exit tunnel on the outside of the subunit.</text>
</comment>
<accession>A0A7S7NYJ4</accession>
<proteinExistence type="inferred from homology"/>
<evidence type="ECO:0000313" key="9">
    <source>
        <dbReference type="Proteomes" id="UP000593892"/>
    </source>
</evidence>
<keyword evidence="9" id="KW-1185">Reference proteome</keyword>
<dbReference type="InterPro" id="IPR041988">
    <property type="entry name" value="Ribosomal_uL24_KOW"/>
</dbReference>
<feature type="domain" description="KOW" evidence="7">
    <location>
        <begin position="2"/>
        <end position="29"/>
    </location>
</feature>
<keyword evidence="3 5" id="KW-0687">Ribonucleoprotein</keyword>
<protein>
    <recommendedName>
        <fullName evidence="4 5">Large ribosomal subunit protein uL24</fullName>
    </recommendedName>
</protein>
<keyword evidence="2 5" id="KW-0689">Ribosomal protein</keyword>
<dbReference type="InterPro" id="IPR003256">
    <property type="entry name" value="Ribosomal_uL24"/>
</dbReference>
<name>A0A7S7NYJ4_PALFE</name>
<dbReference type="GO" id="GO:0003735">
    <property type="term" value="F:structural constituent of ribosome"/>
    <property type="evidence" value="ECO:0007669"/>
    <property type="project" value="InterPro"/>
</dbReference>
<evidence type="ECO:0000256" key="6">
    <source>
        <dbReference type="RuleBase" id="RU003477"/>
    </source>
</evidence>
<dbReference type="NCBIfam" id="TIGR01079">
    <property type="entry name" value="rplX_bact"/>
    <property type="match status" value="1"/>
</dbReference>
<dbReference type="SMART" id="SM00739">
    <property type="entry name" value="KOW"/>
    <property type="match status" value="1"/>
</dbReference>
<dbReference type="PROSITE" id="PS01108">
    <property type="entry name" value="RIBOSOMAL_L24"/>
    <property type="match status" value="1"/>
</dbReference>
<dbReference type="EMBL" id="CP063849">
    <property type="protein sequence ID" value="QOY92141.1"/>
    <property type="molecule type" value="Genomic_DNA"/>
</dbReference>
<dbReference type="GO" id="GO:0005840">
    <property type="term" value="C:ribosome"/>
    <property type="evidence" value="ECO:0007669"/>
    <property type="project" value="UniProtKB-KW"/>
</dbReference>
<dbReference type="InterPro" id="IPR008991">
    <property type="entry name" value="Translation_prot_SH3-like_sf"/>
</dbReference>
<dbReference type="Pfam" id="PF00467">
    <property type="entry name" value="KOW"/>
    <property type="match status" value="1"/>
</dbReference>
<evidence type="ECO:0000256" key="4">
    <source>
        <dbReference type="ARBA" id="ARBA00035206"/>
    </source>
</evidence>
<dbReference type="InterPro" id="IPR005825">
    <property type="entry name" value="Ribosomal_uL24_CS"/>
</dbReference>
<evidence type="ECO:0000256" key="5">
    <source>
        <dbReference type="HAMAP-Rule" id="MF_01326"/>
    </source>
</evidence>
<gene>
    <name evidence="5 8" type="primary">rplX</name>
    <name evidence="8" type="ORF">IRI77_26250</name>
</gene>
<evidence type="ECO:0000256" key="1">
    <source>
        <dbReference type="ARBA" id="ARBA00010618"/>
    </source>
</evidence>
<dbReference type="PANTHER" id="PTHR12903">
    <property type="entry name" value="MITOCHONDRIAL RIBOSOMAL PROTEIN L24"/>
    <property type="match status" value="1"/>
</dbReference>
<evidence type="ECO:0000313" key="8">
    <source>
        <dbReference type="EMBL" id="QOY92141.1"/>
    </source>
</evidence>
<sequence>MRIRKNDTVKVIAGRDKGKVGRVLEVNRETGRILVEGVQMSKKHIKPNPGQGIKGGIAEREAPIHASNVMIVTNDGHTSRIGVKVETVGGKTRRVRIARKTGETLDKK</sequence>
<dbReference type="GO" id="GO:1990904">
    <property type="term" value="C:ribonucleoprotein complex"/>
    <property type="evidence" value="ECO:0007669"/>
    <property type="project" value="UniProtKB-KW"/>
</dbReference>
<dbReference type="GO" id="GO:0019843">
    <property type="term" value="F:rRNA binding"/>
    <property type="evidence" value="ECO:0007669"/>
    <property type="project" value="UniProtKB-UniRule"/>
</dbReference>
<keyword evidence="5" id="KW-0699">rRNA-binding</keyword>
<dbReference type="SUPFAM" id="SSF50104">
    <property type="entry name" value="Translation proteins SH3-like domain"/>
    <property type="match status" value="1"/>
</dbReference>
<dbReference type="KEGG" id="pfer:IRI77_26250"/>
<dbReference type="Pfam" id="PF17136">
    <property type="entry name" value="ribosomal_L24"/>
    <property type="match status" value="1"/>
</dbReference>
<dbReference type="InterPro" id="IPR057264">
    <property type="entry name" value="Ribosomal_uL24_C"/>
</dbReference>
<dbReference type="CDD" id="cd06089">
    <property type="entry name" value="KOW_RPL26"/>
    <property type="match status" value="1"/>
</dbReference>
<comment type="subunit">
    <text evidence="5">Part of the 50S ribosomal subunit.</text>
</comment>
<comment type="similarity">
    <text evidence="1 5 6">Belongs to the universal ribosomal protein uL24 family.</text>
</comment>
<keyword evidence="5" id="KW-0694">RNA-binding</keyword>
<comment type="function">
    <text evidence="5">One of two assembly initiator proteins, it binds directly to the 5'-end of the 23S rRNA, where it nucleates assembly of the 50S subunit.</text>
</comment>
<dbReference type="InterPro" id="IPR014722">
    <property type="entry name" value="Rib_uL2_dom2"/>
</dbReference>
<dbReference type="Proteomes" id="UP000593892">
    <property type="component" value="Chromosome"/>
</dbReference>
<dbReference type="AlphaFoldDB" id="A0A7S7NYJ4"/>
<evidence type="ECO:0000259" key="7">
    <source>
        <dbReference type="SMART" id="SM00739"/>
    </source>
</evidence>